<evidence type="ECO:0000313" key="4">
    <source>
        <dbReference type="Proteomes" id="UP000216605"/>
    </source>
</evidence>
<feature type="domain" description="TreTu toxin C-terminal" evidence="2">
    <location>
        <begin position="120"/>
        <end position="216"/>
    </location>
</feature>
<name>A0A256A9Y6_9FLAO</name>
<reference evidence="3 4" key="1">
    <citation type="submission" date="2017-07" db="EMBL/GenBank/DDBJ databases">
        <title>Flavobacterium cyanobacteriorum sp. nov., isolated from cyanobacterial aggregates in a eutrophic lake.</title>
        <authorList>
            <person name="Cai H."/>
        </authorList>
    </citation>
    <scope>NUCLEOTIDE SEQUENCE [LARGE SCALE GENOMIC DNA]</scope>
    <source>
        <strain evidence="3 4">TH021</strain>
    </source>
</reference>
<evidence type="ECO:0000256" key="1">
    <source>
        <dbReference type="SAM" id="MobiDB-lite"/>
    </source>
</evidence>
<organism evidence="3 4">
    <name type="scientific">Flavobacterium cyanobacteriorum</name>
    <dbReference type="NCBI Taxonomy" id="2022802"/>
    <lineage>
        <taxon>Bacteria</taxon>
        <taxon>Pseudomonadati</taxon>
        <taxon>Bacteroidota</taxon>
        <taxon>Flavobacteriia</taxon>
        <taxon>Flavobacteriales</taxon>
        <taxon>Flavobacteriaceae</taxon>
        <taxon>Flavobacterium</taxon>
    </lineage>
</organism>
<dbReference type="Proteomes" id="UP000216605">
    <property type="component" value="Unassembled WGS sequence"/>
</dbReference>
<dbReference type="EMBL" id="NOXV01000025">
    <property type="protein sequence ID" value="OYQ50025.1"/>
    <property type="molecule type" value="Genomic_DNA"/>
</dbReference>
<dbReference type="AlphaFoldDB" id="A0A256A9Y6"/>
<gene>
    <name evidence="3" type="ORF">CHU92_00195</name>
</gene>
<feature type="compositionally biased region" description="Gly residues" evidence="1">
    <location>
        <begin position="1"/>
        <end position="10"/>
    </location>
</feature>
<evidence type="ECO:0000259" key="2">
    <source>
        <dbReference type="Pfam" id="PF24691"/>
    </source>
</evidence>
<proteinExistence type="predicted"/>
<keyword evidence="4" id="KW-1185">Reference proteome</keyword>
<dbReference type="InterPro" id="IPR057938">
    <property type="entry name" value="TreTu_C"/>
</dbReference>
<comment type="caution">
    <text evidence="3">The sequence shown here is derived from an EMBL/GenBank/DDBJ whole genome shotgun (WGS) entry which is preliminary data.</text>
</comment>
<feature type="region of interest" description="Disordered" evidence="1">
    <location>
        <begin position="1"/>
        <end position="28"/>
    </location>
</feature>
<evidence type="ECO:0000313" key="3">
    <source>
        <dbReference type="EMBL" id="OYQ50025.1"/>
    </source>
</evidence>
<sequence>MDNGGSGGSDGDPPNKRKRGYKPSGISEEESLREIIDIDGKKYHKNTGNIFAEIGNKINSFFGGDDDYFVEHKPYNPAEENAIRETINTGASFIVGGIVVKGLGKVGGALLSKIAPKVGMTTVGRWMSLAEYETMQTTGQMVEGAGGQTFVSTSGPNSFSAAVKGSVYAEFQVPTNSLLKGGAEGWFKTIGPNAGKAMQTQLVKQGGQQLPKIQNLSPILKVK</sequence>
<dbReference type="Pfam" id="PF24691">
    <property type="entry name" value="TreTu_C"/>
    <property type="match status" value="1"/>
</dbReference>
<protein>
    <recommendedName>
        <fullName evidence="2">TreTu toxin C-terminal domain-containing protein</fullName>
    </recommendedName>
</protein>
<accession>A0A256A9Y6</accession>